<evidence type="ECO:0008006" key="8">
    <source>
        <dbReference type="Google" id="ProtNLM"/>
    </source>
</evidence>
<evidence type="ECO:0000256" key="3">
    <source>
        <dbReference type="SAM" id="MobiDB-lite"/>
    </source>
</evidence>
<evidence type="ECO:0000256" key="1">
    <source>
        <dbReference type="ARBA" id="ARBA00004496"/>
    </source>
</evidence>
<keyword evidence="7" id="KW-1185">Reference proteome</keyword>
<dbReference type="AlphaFoldDB" id="A0ABD2NB70"/>
<dbReference type="Gene3D" id="2.20.70.10">
    <property type="match status" value="1"/>
</dbReference>
<dbReference type="Proteomes" id="UP001516400">
    <property type="component" value="Unassembled WGS sequence"/>
</dbReference>
<feature type="compositionally biased region" description="Polar residues" evidence="3">
    <location>
        <begin position="44"/>
        <end position="63"/>
    </location>
</feature>
<evidence type="ECO:0000313" key="6">
    <source>
        <dbReference type="EMBL" id="KAL3275872.1"/>
    </source>
</evidence>
<dbReference type="InterPro" id="IPR051105">
    <property type="entry name" value="WWC/KIBRA_Hippo_Reg"/>
</dbReference>
<organism evidence="6 7">
    <name type="scientific">Cryptolaemus montrouzieri</name>
    <dbReference type="NCBI Taxonomy" id="559131"/>
    <lineage>
        <taxon>Eukaryota</taxon>
        <taxon>Metazoa</taxon>
        <taxon>Ecdysozoa</taxon>
        <taxon>Arthropoda</taxon>
        <taxon>Hexapoda</taxon>
        <taxon>Insecta</taxon>
        <taxon>Pterygota</taxon>
        <taxon>Neoptera</taxon>
        <taxon>Endopterygota</taxon>
        <taxon>Coleoptera</taxon>
        <taxon>Polyphaga</taxon>
        <taxon>Cucujiformia</taxon>
        <taxon>Coccinelloidea</taxon>
        <taxon>Coccinellidae</taxon>
        <taxon>Scymninae</taxon>
        <taxon>Scymnini</taxon>
        <taxon>Cryptolaemus</taxon>
    </lineage>
</organism>
<dbReference type="CDD" id="cd14279">
    <property type="entry name" value="CUE"/>
    <property type="match status" value="1"/>
</dbReference>
<comment type="caution">
    <text evidence="6">The sequence shown here is derived from an EMBL/GenBank/DDBJ whole genome shotgun (WGS) entry which is preliminary data.</text>
</comment>
<dbReference type="EMBL" id="JABFTP020000083">
    <property type="protein sequence ID" value="KAL3275872.1"/>
    <property type="molecule type" value="Genomic_DNA"/>
</dbReference>
<reference evidence="6 7" key="1">
    <citation type="journal article" date="2021" name="BMC Biol.">
        <title>Horizontally acquired antibacterial genes associated with adaptive radiation of ladybird beetles.</title>
        <authorList>
            <person name="Li H.S."/>
            <person name="Tang X.F."/>
            <person name="Huang Y.H."/>
            <person name="Xu Z.Y."/>
            <person name="Chen M.L."/>
            <person name="Du X.Y."/>
            <person name="Qiu B.Y."/>
            <person name="Chen P.T."/>
            <person name="Zhang W."/>
            <person name="Slipinski A."/>
            <person name="Escalona H.E."/>
            <person name="Waterhouse R.M."/>
            <person name="Zwick A."/>
            <person name="Pang H."/>
        </authorList>
    </citation>
    <scope>NUCLEOTIDE SEQUENCE [LARGE SCALE GENOMIC DNA]</scope>
    <source>
        <strain evidence="6">SYSU2018</strain>
    </source>
</reference>
<feature type="domain" description="CUE" evidence="5">
    <location>
        <begin position="255"/>
        <end position="298"/>
    </location>
</feature>
<dbReference type="GO" id="GO:0005737">
    <property type="term" value="C:cytoplasm"/>
    <property type="evidence" value="ECO:0007669"/>
    <property type="project" value="UniProtKB-SubCell"/>
</dbReference>
<dbReference type="PANTHER" id="PTHR14791:SF23">
    <property type="entry name" value="WW DOMAIN-CONTAINING PROTEIN"/>
    <property type="match status" value="1"/>
</dbReference>
<dbReference type="PROSITE" id="PS51140">
    <property type="entry name" value="CUE"/>
    <property type="match status" value="1"/>
</dbReference>
<evidence type="ECO:0000259" key="4">
    <source>
        <dbReference type="PROSITE" id="PS50020"/>
    </source>
</evidence>
<dbReference type="SMART" id="SM00456">
    <property type="entry name" value="WW"/>
    <property type="match status" value="1"/>
</dbReference>
<proteinExistence type="predicted"/>
<feature type="region of interest" description="Disordered" evidence="3">
    <location>
        <begin position="30"/>
        <end position="63"/>
    </location>
</feature>
<keyword evidence="2" id="KW-0963">Cytoplasm</keyword>
<dbReference type="SUPFAM" id="SSF51045">
    <property type="entry name" value="WW domain"/>
    <property type="match status" value="1"/>
</dbReference>
<sequence>MSYDNTTLPPGWEAKFDLTNGKRYYINHNDKTTHWDHPHKNKKTSSVTQKSISKQSNGTSKHFSNVGVENIPLQHGSPDLRRNYVYPSHPSPIPAFQVSPHQSPKINILQDFSSKTRGSPLTVRSKLQESPLTNAVDTDEAVSKISAMFPTVSDAHIRLLMKKFHNREVLVISALQVEKNPITTPGPFATPPPQRNILQNGAHVPLHMTPPLGVQKAHSRGGSPILIGGSNANSVYAGSPRVGEGFRSTTRPHSSPKLKLRYMKSIFPQAEETIILDILYNNDNNIQRSSEKLREMGFEKKDSLKISQQKQQAKMKAETSKSPSPKSPVPIPKVKTADEKAKVKLQLQQDYKDTPEQLITMALESVDFDKEKANNLLKSIIDDLAKSEEVKIVETSEVDNKGTPNNKESTIPVSQSRQSLKSLLKSDKCDKEKSIFNRVIEESNLGHKSAYLSNTRGANPDLAKGKNDKLLLEDYINWHGPDPIIRKGPNQGLAKGPNLSYKQERTAACGPNANFHKGPNRSLVKGSIFQQMKAVVSVGGESRGK</sequence>
<evidence type="ECO:0000259" key="5">
    <source>
        <dbReference type="PROSITE" id="PS51140"/>
    </source>
</evidence>
<name>A0ABD2NB70_9CUCU</name>
<protein>
    <recommendedName>
        <fullName evidence="8">WW domain-containing protein</fullName>
    </recommendedName>
</protein>
<evidence type="ECO:0000256" key="2">
    <source>
        <dbReference type="ARBA" id="ARBA00022490"/>
    </source>
</evidence>
<dbReference type="PANTHER" id="PTHR14791">
    <property type="entry name" value="BOMB/KIRA PROTEINS"/>
    <property type="match status" value="1"/>
</dbReference>
<dbReference type="InterPro" id="IPR009060">
    <property type="entry name" value="UBA-like_sf"/>
</dbReference>
<dbReference type="InterPro" id="IPR003892">
    <property type="entry name" value="CUE"/>
</dbReference>
<accession>A0ABD2NB70</accession>
<feature type="domain" description="WW" evidence="4">
    <location>
        <begin position="6"/>
        <end position="40"/>
    </location>
</feature>
<feature type="region of interest" description="Disordered" evidence="3">
    <location>
        <begin position="298"/>
        <end position="336"/>
    </location>
</feature>
<dbReference type="PROSITE" id="PS50020">
    <property type="entry name" value="WW_DOMAIN_2"/>
    <property type="match status" value="1"/>
</dbReference>
<comment type="subcellular location">
    <subcellularLocation>
        <location evidence="1">Cytoplasm</location>
    </subcellularLocation>
</comment>
<evidence type="ECO:0000313" key="7">
    <source>
        <dbReference type="Proteomes" id="UP001516400"/>
    </source>
</evidence>
<dbReference type="Pfam" id="PF00397">
    <property type="entry name" value="WW"/>
    <property type="match status" value="1"/>
</dbReference>
<gene>
    <name evidence="6" type="ORF">HHI36_020611</name>
</gene>
<dbReference type="InterPro" id="IPR036020">
    <property type="entry name" value="WW_dom_sf"/>
</dbReference>
<dbReference type="CDD" id="cd00201">
    <property type="entry name" value="WW"/>
    <property type="match status" value="1"/>
</dbReference>
<dbReference type="InterPro" id="IPR001202">
    <property type="entry name" value="WW_dom"/>
</dbReference>
<dbReference type="SUPFAM" id="SSF46934">
    <property type="entry name" value="UBA-like"/>
    <property type="match status" value="1"/>
</dbReference>